<feature type="compositionally biased region" description="Basic and acidic residues" evidence="13">
    <location>
        <begin position="1"/>
        <end position="11"/>
    </location>
</feature>
<evidence type="ECO:0000256" key="5">
    <source>
        <dbReference type="ARBA" id="ARBA00022692"/>
    </source>
</evidence>
<proteinExistence type="inferred from homology"/>
<keyword evidence="8 14" id="KW-1133">Transmembrane helix</keyword>
<protein>
    <submittedName>
        <fullName evidence="15">TMEM175 family protein</fullName>
    </submittedName>
</protein>
<evidence type="ECO:0000256" key="13">
    <source>
        <dbReference type="SAM" id="MobiDB-lite"/>
    </source>
</evidence>
<feature type="transmembrane region" description="Helical" evidence="14">
    <location>
        <begin position="73"/>
        <end position="91"/>
    </location>
</feature>
<sequence>MTVGDVDRERAMPAPTDTPERVEPSPGDTPERMAMFTDAIFAIAMTLLVIEIKRPEGDALKSSASLWRFLTHEWESFFAFLLAFALLWTVWRRHHVLMDQVDRLNRAFTAWHAPLLLFVALLPFPTALLGHAIDNPLALCVFAAAEAALLFSEAAVKEVAHRSPSVLSSDAEVAEVRRGASSSWAVAGFFAVTAALPWVIPAIPFAWLLAPAAATYGGRLIERFRTGGGPAAG</sequence>
<evidence type="ECO:0000256" key="11">
    <source>
        <dbReference type="ARBA" id="ARBA00023303"/>
    </source>
</evidence>
<comment type="caution">
    <text evidence="15">The sequence shown here is derived from an EMBL/GenBank/DDBJ whole genome shotgun (WGS) entry which is preliminary data.</text>
</comment>
<keyword evidence="9" id="KW-0406">Ion transport</keyword>
<evidence type="ECO:0000256" key="6">
    <source>
        <dbReference type="ARBA" id="ARBA00022826"/>
    </source>
</evidence>
<keyword evidence="11" id="KW-0407">Ion channel</keyword>
<dbReference type="PANTHER" id="PTHR31462:SF5">
    <property type="entry name" value="ENDOSOMAL_LYSOSOMAL PROTON CHANNEL TMEM175"/>
    <property type="match status" value="1"/>
</dbReference>
<dbReference type="RefSeq" id="WP_345436925.1">
    <property type="nucleotide sequence ID" value="NZ_BAABHK010000013.1"/>
</dbReference>
<comment type="subcellular location">
    <subcellularLocation>
        <location evidence="1">Membrane</location>
        <topology evidence="1">Multi-pass membrane protein</topology>
    </subcellularLocation>
</comment>
<keyword evidence="5 14" id="KW-0812">Transmembrane</keyword>
<keyword evidence="7" id="KW-0630">Potassium</keyword>
<evidence type="ECO:0000313" key="15">
    <source>
        <dbReference type="EMBL" id="GAA4633904.1"/>
    </source>
</evidence>
<accession>A0ABP8UK95</accession>
<evidence type="ECO:0000256" key="14">
    <source>
        <dbReference type="SAM" id="Phobius"/>
    </source>
</evidence>
<evidence type="ECO:0000256" key="7">
    <source>
        <dbReference type="ARBA" id="ARBA00022958"/>
    </source>
</evidence>
<evidence type="ECO:0000256" key="2">
    <source>
        <dbReference type="ARBA" id="ARBA00006920"/>
    </source>
</evidence>
<keyword evidence="3" id="KW-0813">Transport</keyword>
<feature type="transmembrane region" description="Helical" evidence="14">
    <location>
        <begin position="111"/>
        <end position="130"/>
    </location>
</feature>
<evidence type="ECO:0000313" key="16">
    <source>
        <dbReference type="Proteomes" id="UP001501442"/>
    </source>
</evidence>
<keyword evidence="16" id="KW-1185">Reference proteome</keyword>
<feature type="transmembrane region" description="Helical" evidence="14">
    <location>
        <begin position="184"/>
        <end position="210"/>
    </location>
</feature>
<organism evidence="15 16">
    <name type="scientific">Actinoallomurus vinaceus</name>
    <dbReference type="NCBI Taxonomy" id="1080074"/>
    <lineage>
        <taxon>Bacteria</taxon>
        <taxon>Bacillati</taxon>
        <taxon>Actinomycetota</taxon>
        <taxon>Actinomycetes</taxon>
        <taxon>Streptosporangiales</taxon>
        <taxon>Thermomonosporaceae</taxon>
        <taxon>Actinoallomurus</taxon>
    </lineage>
</organism>
<comment type="catalytic activity">
    <reaction evidence="12">
        <text>K(+)(in) = K(+)(out)</text>
        <dbReference type="Rhea" id="RHEA:29463"/>
        <dbReference type="ChEBI" id="CHEBI:29103"/>
    </reaction>
</comment>
<gene>
    <name evidence="15" type="ORF">GCM10023196_073310</name>
</gene>
<keyword evidence="6" id="KW-0631">Potassium channel</keyword>
<comment type="similarity">
    <text evidence="2">Belongs to the TMEM175 family.</text>
</comment>
<dbReference type="PANTHER" id="PTHR31462">
    <property type="entry name" value="ENDOSOMAL/LYSOSOMAL POTASSIUM CHANNEL TMEM175"/>
    <property type="match status" value="1"/>
</dbReference>
<dbReference type="EMBL" id="BAABHK010000013">
    <property type="protein sequence ID" value="GAA4633904.1"/>
    <property type="molecule type" value="Genomic_DNA"/>
</dbReference>
<evidence type="ECO:0000256" key="4">
    <source>
        <dbReference type="ARBA" id="ARBA00022538"/>
    </source>
</evidence>
<evidence type="ECO:0000256" key="10">
    <source>
        <dbReference type="ARBA" id="ARBA00023136"/>
    </source>
</evidence>
<feature type="region of interest" description="Disordered" evidence="13">
    <location>
        <begin position="1"/>
        <end position="29"/>
    </location>
</feature>
<dbReference type="Pfam" id="PF06736">
    <property type="entry name" value="TMEM175"/>
    <property type="match status" value="1"/>
</dbReference>
<evidence type="ECO:0000256" key="8">
    <source>
        <dbReference type="ARBA" id="ARBA00022989"/>
    </source>
</evidence>
<keyword evidence="4" id="KW-0633">Potassium transport</keyword>
<reference evidence="16" key="1">
    <citation type="journal article" date="2019" name="Int. J. Syst. Evol. Microbiol.">
        <title>The Global Catalogue of Microorganisms (GCM) 10K type strain sequencing project: providing services to taxonomists for standard genome sequencing and annotation.</title>
        <authorList>
            <consortium name="The Broad Institute Genomics Platform"/>
            <consortium name="The Broad Institute Genome Sequencing Center for Infectious Disease"/>
            <person name="Wu L."/>
            <person name="Ma J."/>
        </authorList>
    </citation>
    <scope>NUCLEOTIDE SEQUENCE [LARGE SCALE GENOMIC DNA]</scope>
    <source>
        <strain evidence="16">JCM 17939</strain>
    </source>
</reference>
<name>A0ABP8UK95_9ACTN</name>
<keyword evidence="10 14" id="KW-0472">Membrane</keyword>
<evidence type="ECO:0000256" key="3">
    <source>
        <dbReference type="ARBA" id="ARBA00022448"/>
    </source>
</evidence>
<dbReference type="InterPro" id="IPR010617">
    <property type="entry name" value="TMEM175-like"/>
</dbReference>
<evidence type="ECO:0000256" key="12">
    <source>
        <dbReference type="ARBA" id="ARBA00034430"/>
    </source>
</evidence>
<dbReference type="Proteomes" id="UP001501442">
    <property type="component" value="Unassembled WGS sequence"/>
</dbReference>
<evidence type="ECO:0000256" key="9">
    <source>
        <dbReference type="ARBA" id="ARBA00023065"/>
    </source>
</evidence>
<evidence type="ECO:0000256" key="1">
    <source>
        <dbReference type="ARBA" id="ARBA00004141"/>
    </source>
</evidence>